<name>A0AAV4PI28_CAEEX</name>
<dbReference type="AlphaFoldDB" id="A0AAV4PI28"/>
<evidence type="ECO:0000256" key="1">
    <source>
        <dbReference type="SAM" id="MobiDB-lite"/>
    </source>
</evidence>
<dbReference type="EMBL" id="BPLR01004531">
    <property type="protein sequence ID" value="GIX95549.1"/>
    <property type="molecule type" value="Genomic_DNA"/>
</dbReference>
<keyword evidence="3" id="KW-1185">Reference proteome</keyword>
<evidence type="ECO:0000313" key="3">
    <source>
        <dbReference type="Proteomes" id="UP001054945"/>
    </source>
</evidence>
<evidence type="ECO:0000313" key="2">
    <source>
        <dbReference type="EMBL" id="GIX95549.1"/>
    </source>
</evidence>
<dbReference type="Proteomes" id="UP001054945">
    <property type="component" value="Unassembled WGS sequence"/>
</dbReference>
<reference evidence="2 3" key="1">
    <citation type="submission" date="2021-06" db="EMBL/GenBank/DDBJ databases">
        <title>Caerostris extrusa draft genome.</title>
        <authorList>
            <person name="Kono N."/>
            <person name="Arakawa K."/>
        </authorList>
    </citation>
    <scope>NUCLEOTIDE SEQUENCE [LARGE SCALE GENOMIC DNA]</scope>
</reference>
<comment type="caution">
    <text evidence="2">The sequence shown here is derived from an EMBL/GenBank/DDBJ whole genome shotgun (WGS) entry which is preliminary data.</text>
</comment>
<gene>
    <name evidence="2" type="ORF">CEXT_633581</name>
</gene>
<organism evidence="2 3">
    <name type="scientific">Caerostris extrusa</name>
    <name type="common">Bark spider</name>
    <name type="synonym">Caerostris bankana</name>
    <dbReference type="NCBI Taxonomy" id="172846"/>
    <lineage>
        <taxon>Eukaryota</taxon>
        <taxon>Metazoa</taxon>
        <taxon>Ecdysozoa</taxon>
        <taxon>Arthropoda</taxon>
        <taxon>Chelicerata</taxon>
        <taxon>Arachnida</taxon>
        <taxon>Araneae</taxon>
        <taxon>Araneomorphae</taxon>
        <taxon>Entelegynae</taxon>
        <taxon>Araneoidea</taxon>
        <taxon>Araneidae</taxon>
        <taxon>Caerostris</taxon>
    </lineage>
</organism>
<sequence>MENDLMKPCIHWSRHTRAGGRSREGINGNKTVHRSKTQSNKEIIQWISMYKKWLDLEMEWKNVNHFEKRNIGK</sequence>
<proteinExistence type="predicted"/>
<accession>A0AAV4PI28</accession>
<feature type="region of interest" description="Disordered" evidence="1">
    <location>
        <begin position="16"/>
        <end position="36"/>
    </location>
</feature>
<protein>
    <submittedName>
        <fullName evidence="2">Uncharacterized protein</fullName>
    </submittedName>
</protein>